<sequence length="150" mass="16706">MTDDLIAFLRARLDEDEAVAREATAGPWRSAPTARHHATATGRTEEAVFAALPDKGAVVVASTGEAREQQNLVNAEHIARHADPARVLREVEAKRRLLALHEPGEMEFVDGDVCMACDVRDEGPHYPCLTLRLIAAVYDQHPDYREDWRP</sequence>
<reference evidence="1 2" key="1">
    <citation type="journal article" date="2019" name="Int. J. Syst. Evol. Microbiol.">
        <title>The Global Catalogue of Microorganisms (GCM) 10K type strain sequencing project: providing services to taxonomists for standard genome sequencing and annotation.</title>
        <authorList>
            <consortium name="The Broad Institute Genomics Platform"/>
            <consortium name="The Broad Institute Genome Sequencing Center for Infectious Disease"/>
            <person name="Wu L."/>
            <person name="Ma J."/>
        </authorList>
    </citation>
    <scope>NUCLEOTIDE SEQUENCE [LARGE SCALE GENOMIC DNA]</scope>
    <source>
        <strain evidence="1 2">JCM 6307</strain>
    </source>
</reference>
<accession>A0ABN3LML7</accession>
<protein>
    <submittedName>
        <fullName evidence="1">DUF6221 family protein</fullName>
    </submittedName>
</protein>
<dbReference type="Proteomes" id="UP001501358">
    <property type="component" value="Unassembled WGS sequence"/>
</dbReference>
<dbReference type="InterPro" id="IPR046193">
    <property type="entry name" value="DUF6221"/>
</dbReference>
<name>A0ABN3LML7_9ACTN</name>
<dbReference type="RefSeq" id="WP_344382922.1">
    <property type="nucleotide sequence ID" value="NZ_BAAATA010000009.1"/>
</dbReference>
<evidence type="ECO:0000313" key="2">
    <source>
        <dbReference type="Proteomes" id="UP001501358"/>
    </source>
</evidence>
<evidence type="ECO:0000313" key="1">
    <source>
        <dbReference type="EMBL" id="GAA2484752.1"/>
    </source>
</evidence>
<proteinExistence type="predicted"/>
<dbReference type="Pfam" id="PF19730">
    <property type="entry name" value="DUF6221"/>
    <property type="match status" value="1"/>
</dbReference>
<organism evidence="1 2">
    <name type="scientific">Streptomyces thermolineatus</name>
    <dbReference type="NCBI Taxonomy" id="44033"/>
    <lineage>
        <taxon>Bacteria</taxon>
        <taxon>Bacillati</taxon>
        <taxon>Actinomycetota</taxon>
        <taxon>Actinomycetes</taxon>
        <taxon>Kitasatosporales</taxon>
        <taxon>Streptomycetaceae</taxon>
        <taxon>Streptomyces</taxon>
    </lineage>
</organism>
<comment type="caution">
    <text evidence="1">The sequence shown here is derived from an EMBL/GenBank/DDBJ whole genome shotgun (WGS) entry which is preliminary data.</text>
</comment>
<gene>
    <name evidence="1" type="ORF">GCM10010406_21260</name>
</gene>
<dbReference type="EMBL" id="BAAATA010000009">
    <property type="protein sequence ID" value="GAA2484752.1"/>
    <property type="molecule type" value="Genomic_DNA"/>
</dbReference>
<keyword evidence="2" id="KW-1185">Reference proteome</keyword>